<sequence length="158" mass="16613">MAPNFLKSLRRRSRASFRTDRSTDTSSEGATSNGGTGPPSGSATPPSIAYQSDPALHLQVKDASDSKSSLGLSQQQYAQPQARPPLTPAALSNRHSVSGMSGLGAPSNHGRPNAPISQYAPRIHNVPENAWVYQKPCLSTGQSATLNFTTTALMAVLP</sequence>
<feature type="region of interest" description="Disordered" evidence="1">
    <location>
        <begin position="1"/>
        <end position="113"/>
    </location>
</feature>
<proteinExistence type="predicted"/>
<dbReference type="EMBL" id="JADCTT010000011">
    <property type="protein sequence ID" value="KAF9746889.1"/>
    <property type="molecule type" value="Genomic_DNA"/>
</dbReference>
<protein>
    <submittedName>
        <fullName evidence="2">Uncharacterized protein</fullName>
    </submittedName>
</protein>
<organism evidence="2 3">
    <name type="scientific">Bionectria ochroleuca</name>
    <name type="common">Gliocladium roseum</name>
    <dbReference type="NCBI Taxonomy" id="29856"/>
    <lineage>
        <taxon>Eukaryota</taxon>
        <taxon>Fungi</taxon>
        <taxon>Dikarya</taxon>
        <taxon>Ascomycota</taxon>
        <taxon>Pezizomycotina</taxon>
        <taxon>Sordariomycetes</taxon>
        <taxon>Hypocreomycetidae</taxon>
        <taxon>Hypocreales</taxon>
        <taxon>Bionectriaceae</taxon>
        <taxon>Clonostachys</taxon>
    </lineage>
</organism>
<comment type="caution">
    <text evidence="2">The sequence shown here is derived from an EMBL/GenBank/DDBJ whole genome shotgun (WGS) entry which is preliminary data.</text>
</comment>
<dbReference type="Proteomes" id="UP000616885">
    <property type="component" value="Unassembled WGS sequence"/>
</dbReference>
<name>A0A8H7N524_BIOOC</name>
<evidence type="ECO:0000313" key="2">
    <source>
        <dbReference type="EMBL" id="KAF9746889.1"/>
    </source>
</evidence>
<gene>
    <name evidence="2" type="ORF">IM811_003794</name>
</gene>
<reference evidence="2" key="1">
    <citation type="submission" date="2020-10" db="EMBL/GenBank/DDBJ databases">
        <title>High-Quality Genome Resource of Clonostachys rosea strain S41 by Oxford Nanopore Long-Read Sequencing.</title>
        <authorList>
            <person name="Wang H."/>
        </authorList>
    </citation>
    <scope>NUCLEOTIDE SEQUENCE</scope>
    <source>
        <strain evidence="2">S41</strain>
    </source>
</reference>
<accession>A0A8H7N524</accession>
<evidence type="ECO:0000313" key="3">
    <source>
        <dbReference type="Proteomes" id="UP000616885"/>
    </source>
</evidence>
<evidence type="ECO:0000256" key="1">
    <source>
        <dbReference type="SAM" id="MobiDB-lite"/>
    </source>
</evidence>
<dbReference type="AlphaFoldDB" id="A0A8H7N524"/>